<evidence type="ECO:0000313" key="2">
    <source>
        <dbReference type="EMBL" id="EYC45711.1"/>
    </source>
</evidence>
<evidence type="ECO:0000313" key="3">
    <source>
        <dbReference type="Proteomes" id="UP000024635"/>
    </source>
</evidence>
<sequence>MRGTYYFILILLIRLSIARIVLAQVPFEDYHCGTDVTSRFSSYLMTSQCDQAGINVCCAHHDQCYSACAVPQLTCDIEFCECLFALDANLYCRNFVHASHCNTVQWLGHNYICPPMAQPLIG</sequence>
<comment type="caution">
    <text evidence="2">The sequence shown here is derived from an EMBL/GenBank/DDBJ whole genome shotgun (WGS) entry which is preliminary data.</text>
</comment>
<dbReference type="OrthoDB" id="5821692at2759"/>
<dbReference type="Proteomes" id="UP000024635">
    <property type="component" value="Unassembled WGS sequence"/>
</dbReference>
<dbReference type="PANTHER" id="PTHR34228">
    <property type="entry name" value="PROTEIN CBG09474-RELATED"/>
    <property type="match status" value="1"/>
</dbReference>
<organism evidence="2 3">
    <name type="scientific">Ancylostoma ceylanicum</name>
    <dbReference type="NCBI Taxonomy" id="53326"/>
    <lineage>
        <taxon>Eukaryota</taxon>
        <taxon>Metazoa</taxon>
        <taxon>Ecdysozoa</taxon>
        <taxon>Nematoda</taxon>
        <taxon>Chromadorea</taxon>
        <taxon>Rhabditida</taxon>
        <taxon>Rhabditina</taxon>
        <taxon>Rhabditomorpha</taxon>
        <taxon>Strongyloidea</taxon>
        <taxon>Ancylostomatidae</taxon>
        <taxon>Ancylostomatinae</taxon>
        <taxon>Ancylostoma</taxon>
    </lineage>
</organism>
<dbReference type="AlphaFoldDB" id="A0A016X1I6"/>
<feature type="chain" id="PRO_5001495284" description="Phospholipase A2" evidence="1">
    <location>
        <begin position="24"/>
        <end position="122"/>
    </location>
</feature>
<dbReference type="InterPro" id="IPR053322">
    <property type="entry name" value="PLA2-like"/>
</dbReference>
<evidence type="ECO:0000256" key="1">
    <source>
        <dbReference type="SAM" id="SignalP"/>
    </source>
</evidence>
<evidence type="ECO:0008006" key="4">
    <source>
        <dbReference type="Google" id="ProtNLM"/>
    </source>
</evidence>
<dbReference type="PANTHER" id="PTHR34228:SF4">
    <property type="entry name" value="VENOM PROTEIN"/>
    <property type="match status" value="1"/>
</dbReference>
<keyword evidence="1" id="KW-0732">Signal</keyword>
<gene>
    <name evidence="2" type="primary">Acey_s0419.g1129</name>
    <name evidence="2" type="synonym">Acey-F44B9.10</name>
    <name evidence="2" type="ORF">Y032_0419g1129</name>
</gene>
<feature type="signal peptide" evidence="1">
    <location>
        <begin position="1"/>
        <end position="23"/>
    </location>
</feature>
<proteinExistence type="predicted"/>
<keyword evidence="3" id="KW-1185">Reference proteome</keyword>
<accession>A0A016X1I6</accession>
<dbReference type="EMBL" id="JARK01000019">
    <property type="protein sequence ID" value="EYC45711.1"/>
    <property type="molecule type" value="Genomic_DNA"/>
</dbReference>
<protein>
    <recommendedName>
        <fullName evidence="4">Phospholipase A2</fullName>
    </recommendedName>
</protein>
<reference evidence="3" key="1">
    <citation type="journal article" date="2015" name="Nat. Genet.">
        <title>The genome and transcriptome of the zoonotic hookworm Ancylostoma ceylanicum identify infection-specific gene families.</title>
        <authorList>
            <person name="Schwarz E.M."/>
            <person name="Hu Y."/>
            <person name="Antoshechkin I."/>
            <person name="Miller M.M."/>
            <person name="Sternberg P.W."/>
            <person name="Aroian R.V."/>
        </authorList>
    </citation>
    <scope>NUCLEOTIDE SEQUENCE</scope>
    <source>
        <strain evidence="3">HY135</strain>
    </source>
</reference>
<name>A0A016X1I6_9BILA</name>